<protein>
    <submittedName>
        <fullName evidence="1">Uncharacterized protein</fullName>
    </submittedName>
</protein>
<dbReference type="AlphaFoldDB" id="A0A397S041"/>
<evidence type="ECO:0000313" key="1">
    <source>
        <dbReference type="EMBL" id="RIA79850.1"/>
    </source>
</evidence>
<keyword evidence="2" id="KW-1185">Reference proteome</keyword>
<dbReference type="EMBL" id="QKYT01001121">
    <property type="protein sequence ID" value="RIA79850.1"/>
    <property type="molecule type" value="Genomic_DNA"/>
</dbReference>
<dbReference type="OrthoDB" id="2337667at2759"/>
<accession>A0A397S041</accession>
<name>A0A397S041_9GLOM</name>
<proteinExistence type="predicted"/>
<gene>
    <name evidence="1" type="ORF">C1645_839785</name>
</gene>
<evidence type="ECO:0000313" key="2">
    <source>
        <dbReference type="Proteomes" id="UP000265703"/>
    </source>
</evidence>
<sequence length="166" mass="19778">MTKPFPPEIVYSIILYLKQPFHLLYTCNKTKLSFSSQSTNPEFIYYCHCSKEKRQSQAANLLMTYYSIKYYDDLVKEEIIDTKKLKLLSFDTKFNLRKTNNNNPCSCLDEENWNYDSYLDELMDEFTELNFPETKQCFANLTELVFTARERKDEIFSLLSQTCHNI</sequence>
<comment type="caution">
    <text evidence="1">The sequence shown here is derived from an EMBL/GenBank/DDBJ whole genome shotgun (WGS) entry which is preliminary data.</text>
</comment>
<organism evidence="1 2">
    <name type="scientific">Glomus cerebriforme</name>
    <dbReference type="NCBI Taxonomy" id="658196"/>
    <lineage>
        <taxon>Eukaryota</taxon>
        <taxon>Fungi</taxon>
        <taxon>Fungi incertae sedis</taxon>
        <taxon>Mucoromycota</taxon>
        <taxon>Glomeromycotina</taxon>
        <taxon>Glomeromycetes</taxon>
        <taxon>Glomerales</taxon>
        <taxon>Glomeraceae</taxon>
        <taxon>Glomus</taxon>
    </lineage>
</organism>
<reference evidence="1 2" key="1">
    <citation type="submission" date="2018-06" db="EMBL/GenBank/DDBJ databases">
        <title>Comparative genomics reveals the genomic features of Rhizophagus irregularis, R. cerebriforme, R. diaphanum and Gigaspora rosea, and their symbiotic lifestyle signature.</title>
        <authorList>
            <person name="Morin E."/>
            <person name="San Clemente H."/>
            <person name="Chen E.C.H."/>
            <person name="De La Providencia I."/>
            <person name="Hainaut M."/>
            <person name="Kuo A."/>
            <person name="Kohler A."/>
            <person name="Murat C."/>
            <person name="Tang N."/>
            <person name="Roy S."/>
            <person name="Loubradou J."/>
            <person name="Henrissat B."/>
            <person name="Grigoriev I.V."/>
            <person name="Corradi N."/>
            <person name="Roux C."/>
            <person name="Martin F.M."/>
        </authorList>
    </citation>
    <scope>NUCLEOTIDE SEQUENCE [LARGE SCALE GENOMIC DNA]</scope>
    <source>
        <strain evidence="1 2">DAOM 227022</strain>
    </source>
</reference>
<dbReference type="Proteomes" id="UP000265703">
    <property type="component" value="Unassembled WGS sequence"/>
</dbReference>